<name>A0A3L9Y7J4_9RHOB</name>
<sequence>MSNPTPPSHDSRQSWLAHLTEIGRAHGFFERIGKRHSALFVEEGPTLLVTFDEAARVYGQTEDGLPIGFDAVQRHEWSLLNIMASGQSWFRDADLYAFFDKLVDEGFFDSFDRVVFLGAGPMCGYAACAYAVTSPGARVLALGPAATQDREDAPFDMRFRGARRLNFTDRYGYAPYMVDGTTQTTIVYDPYDPPSAAHAALFRAPNTMRLPMRWCGANLFPLLARDGALARLLQDAARGRMTVHGFAKITRNARRNDPAYLKRLMARALDKGRRALARKVAAHGAEVTGHPDFAAALQTLGAAPGSQPTLPA</sequence>
<organism evidence="1 2">
    <name type="scientific">Rhodophyticola porphyridii</name>
    <dbReference type="NCBI Taxonomy" id="1852017"/>
    <lineage>
        <taxon>Bacteria</taxon>
        <taxon>Pseudomonadati</taxon>
        <taxon>Pseudomonadota</taxon>
        <taxon>Alphaproteobacteria</taxon>
        <taxon>Rhodobacterales</taxon>
        <taxon>Roseobacteraceae</taxon>
        <taxon>Rhodophyticola</taxon>
    </lineage>
</organism>
<dbReference type="EMBL" id="RCNT01000005">
    <property type="protein sequence ID" value="RMA42066.1"/>
    <property type="molecule type" value="Genomic_DNA"/>
</dbReference>
<evidence type="ECO:0000313" key="2">
    <source>
        <dbReference type="Proteomes" id="UP000281343"/>
    </source>
</evidence>
<dbReference type="RefSeq" id="WP_121898174.1">
    <property type="nucleotide sequence ID" value="NZ_RCNT01000005.1"/>
</dbReference>
<gene>
    <name evidence="1" type="ORF">D9R08_11455</name>
</gene>
<evidence type="ECO:0000313" key="1">
    <source>
        <dbReference type="EMBL" id="RMA42066.1"/>
    </source>
</evidence>
<comment type="caution">
    <text evidence="1">The sequence shown here is derived from an EMBL/GenBank/DDBJ whole genome shotgun (WGS) entry which is preliminary data.</text>
</comment>
<dbReference type="AlphaFoldDB" id="A0A3L9Y7J4"/>
<protein>
    <submittedName>
        <fullName evidence="1">Phosphoadenosine phosphosulfate reductase</fullName>
    </submittedName>
</protein>
<proteinExistence type="predicted"/>
<dbReference type="OrthoDB" id="7840273at2"/>
<keyword evidence="2" id="KW-1185">Reference proteome</keyword>
<dbReference type="Proteomes" id="UP000281343">
    <property type="component" value="Unassembled WGS sequence"/>
</dbReference>
<accession>A0A3L9Y7J4</accession>
<reference evidence="1 2" key="1">
    <citation type="submission" date="2018-10" db="EMBL/GenBank/DDBJ databases">
        <authorList>
            <person name="Jung H.S."/>
            <person name="Jeon C.O."/>
        </authorList>
    </citation>
    <scope>NUCLEOTIDE SEQUENCE [LARGE SCALE GENOMIC DNA]</scope>
    <source>
        <strain evidence="1 2">MA-7-27</strain>
    </source>
</reference>